<name>A0AAW2GC58_9HYME</name>
<reference evidence="1 2" key="1">
    <citation type="submission" date="2023-03" db="EMBL/GenBank/DDBJ databases">
        <title>High recombination rates correlate with genetic variation in Cardiocondyla obscurior ants.</title>
        <authorList>
            <person name="Errbii M."/>
        </authorList>
    </citation>
    <scope>NUCLEOTIDE SEQUENCE [LARGE SCALE GENOMIC DNA]</scope>
    <source>
        <strain evidence="1">Alpha-2009</strain>
        <tissue evidence="1">Whole body</tissue>
    </source>
</reference>
<organism evidence="1 2">
    <name type="scientific">Cardiocondyla obscurior</name>
    <dbReference type="NCBI Taxonomy" id="286306"/>
    <lineage>
        <taxon>Eukaryota</taxon>
        <taxon>Metazoa</taxon>
        <taxon>Ecdysozoa</taxon>
        <taxon>Arthropoda</taxon>
        <taxon>Hexapoda</taxon>
        <taxon>Insecta</taxon>
        <taxon>Pterygota</taxon>
        <taxon>Neoptera</taxon>
        <taxon>Endopterygota</taxon>
        <taxon>Hymenoptera</taxon>
        <taxon>Apocrita</taxon>
        <taxon>Aculeata</taxon>
        <taxon>Formicoidea</taxon>
        <taxon>Formicidae</taxon>
        <taxon>Myrmicinae</taxon>
        <taxon>Cardiocondyla</taxon>
    </lineage>
</organism>
<dbReference type="EMBL" id="JADYXP020000004">
    <property type="protein sequence ID" value="KAL0125180.1"/>
    <property type="molecule type" value="Genomic_DNA"/>
</dbReference>
<evidence type="ECO:0000313" key="1">
    <source>
        <dbReference type="EMBL" id="KAL0125180.1"/>
    </source>
</evidence>
<protein>
    <submittedName>
        <fullName evidence="1">Uncharacterized protein</fullName>
    </submittedName>
</protein>
<keyword evidence="2" id="KW-1185">Reference proteome</keyword>
<comment type="caution">
    <text evidence="1">The sequence shown here is derived from an EMBL/GenBank/DDBJ whole genome shotgun (WGS) entry which is preliminary data.</text>
</comment>
<dbReference type="Proteomes" id="UP001430953">
    <property type="component" value="Unassembled WGS sequence"/>
</dbReference>
<proteinExistence type="predicted"/>
<sequence length="127" mass="14734">MFPKSSSSVDVSGLSSTSLSNIGDLIGTFTLYFVLNKIYRFRATVHIEQQPAQKTIYPEDIVFFRRILRINLKDDLSFMEQIECRFFERDAANVSLRNLKNSSLSYANKKLKKKTESLSTDFRQLKH</sequence>
<evidence type="ECO:0000313" key="2">
    <source>
        <dbReference type="Proteomes" id="UP001430953"/>
    </source>
</evidence>
<accession>A0AAW2GC58</accession>
<dbReference type="AlphaFoldDB" id="A0AAW2GC58"/>
<gene>
    <name evidence="1" type="ORF">PUN28_004369</name>
</gene>